<reference evidence="1" key="1">
    <citation type="submission" date="2020-10" db="EMBL/GenBank/DDBJ databases">
        <title>Connecting structure to function with the recovery of over 1000 high-quality activated sludge metagenome-assembled genomes encoding full-length rRNA genes using long-read sequencing.</title>
        <authorList>
            <person name="Singleton C.M."/>
            <person name="Petriglieri F."/>
            <person name="Kristensen J.M."/>
            <person name="Kirkegaard R.H."/>
            <person name="Michaelsen T.Y."/>
            <person name="Andersen M.H."/>
            <person name="Karst S.M."/>
            <person name="Dueholm M.S."/>
            <person name="Nielsen P.H."/>
            <person name="Albertsen M."/>
        </authorList>
    </citation>
    <scope>NUCLEOTIDE SEQUENCE</scope>
    <source>
        <strain evidence="1">EsbW_18-Q3-R4-48_MAXAC.044</strain>
    </source>
</reference>
<evidence type="ECO:0000313" key="1">
    <source>
        <dbReference type="EMBL" id="MBK7423184.1"/>
    </source>
</evidence>
<comment type="caution">
    <text evidence="1">The sequence shown here is derived from an EMBL/GenBank/DDBJ whole genome shotgun (WGS) entry which is preliminary data.</text>
</comment>
<evidence type="ECO:0000313" key="2">
    <source>
        <dbReference type="Proteomes" id="UP000886602"/>
    </source>
</evidence>
<dbReference type="AlphaFoldDB" id="A0A9D7IH93"/>
<organism evidence="1 2">
    <name type="scientific">Candidatus Propionivibrio dominans</name>
    <dbReference type="NCBI Taxonomy" id="2954373"/>
    <lineage>
        <taxon>Bacteria</taxon>
        <taxon>Pseudomonadati</taxon>
        <taxon>Pseudomonadota</taxon>
        <taxon>Betaproteobacteria</taxon>
        <taxon>Rhodocyclales</taxon>
        <taxon>Rhodocyclaceae</taxon>
        <taxon>Propionivibrio</taxon>
    </lineage>
</organism>
<sequence length="508" mass="55745">MTDSLLDSDGIDSTAFSQKGLHAISSWLDAPPPINTTDDLLPLLSHLATLRASRVTPEQRASMLERLYLRSISVLTTLLPALSSVALPIPITRKTRQLIRSLQDLLRTLAEDLLAAPNRDDGEQAPNQRQISGLTLWRSLYALAQHLLISNLAASPAGIGIWQQLHQTYDTAHRLDLVSHTPEGASGTLQNIYFSAILLACAQPASFTSREVDFVAAYLERFADRIDSTPSTSSKAPAVFWIDPARDAAAFACSRKSAPPETSVLYFSCARLAALLREQLAALEAGDTPRQINLPDFAGTPAGRGVLRRLITYWGEPGKRRFPRRRQNYRSVLCVGLDSLWRLFQEGDEAGIETSSWMITNESPDGYAVMHVSGKTVGMSVGDVTAMRTESGENWQICIVRWALSENQEHIELGLQILATRAVPAFLAQPAEASNSGHLSVLILPEIQALRATEMLVVPSGALDNQPGKLILVVEKENIEIREMKSIHLDEQNSQIEVFSNEPDSLSV</sequence>
<accession>A0A9D7IH93</accession>
<gene>
    <name evidence="1" type="ORF">IPJ48_08840</name>
</gene>
<dbReference type="Proteomes" id="UP000886602">
    <property type="component" value="Unassembled WGS sequence"/>
</dbReference>
<dbReference type="EMBL" id="JADJNC010000011">
    <property type="protein sequence ID" value="MBK7423184.1"/>
    <property type="molecule type" value="Genomic_DNA"/>
</dbReference>
<name>A0A9D7IH93_9RHOO</name>
<protein>
    <submittedName>
        <fullName evidence="1">Uncharacterized protein</fullName>
    </submittedName>
</protein>
<proteinExistence type="predicted"/>